<dbReference type="AlphaFoldDB" id="A0A941F398"/>
<evidence type="ECO:0000313" key="2">
    <source>
        <dbReference type="EMBL" id="MBR8535946.1"/>
    </source>
</evidence>
<feature type="transmembrane region" description="Helical" evidence="1">
    <location>
        <begin position="132"/>
        <end position="154"/>
    </location>
</feature>
<dbReference type="PANTHER" id="PTHR35804:SF1">
    <property type="entry name" value="LYSINE EXPORTER LYSO"/>
    <property type="match status" value="1"/>
</dbReference>
<dbReference type="EMBL" id="JAGTAR010000014">
    <property type="protein sequence ID" value="MBR8535946.1"/>
    <property type="molecule type" value="Genomic_DNA"/>
</dbReference>
<feature type="transmembrane region" description="Helical" evidence="1">
    <location>
        <begin position="5"/>
        <end position="23"/>
    </location>
</feature>
<organism evidence="2 3">
    <name type="scientific">Carboxylicivirga sediminis</name>
    <dbReference type="NCBI Taxonomy" id="2006564"/>
    <lineage>
        <taxon>Bacteria</taxon>
        <taxon>Pseudomonadati</taxon>
        <taxon>Bacteroidota</taxon>
        <taxon>Bacteroidia</taxon>
        <taxon>Marinilabiliales</taxon>
        <taxon>Marinilabiliaceae</taxon>
        <taxon>Carboxylicivirga</taxon>
    </lineage>
</organism>
<dbReference type="PROSITE" id="PS51257">
    <property type="entry name" value="PROKAR_LIPOPROTEIN"/>
    <property type="match status" value="1"/>
</dbReference>
<feature type="transmembrane region" description="Helical" evidence="1">
    <location>
        <begin position="35"/>
        <end position="51"/>
    </location>
</feature>
<feature type="transmembrane region" description="Helical" evidence="1">
    <location>
        <begin position="63"/>
        <end position="87"/>
    </location>
</feature>
<keyword evidence="1" id="KW-1133">Transmembrane helix</keyword>
<dbReference type="Pfam" id="PF03956">
    <property type="entry name" value="Lys_export"/>
    <property type="match status" value="1"/>
</dbReference>
<keyword evidence="3" id="KW-1185">Reference proteome</keyword>
<comment type="caution">
    <text evidence="2">The sequence shown here is derived from an EMBL/GenBank/DDBJ whole genome shotgun (WGS) entry which is preliminary data.</text>
</comment>
<keyword evidence="1" id="KW-0812">Transmembrane</keyword>
<reference evidence="2" key="1">
    <citation type="journal article" date="2018" name="Int. J. Syst. Evol. Microbiol.">
        <title>Carboxylicivirga sediminis sp. nov., isolated from coastal sediment.</title>
        <authorList>
            <person name="Wang F.Q."/>
            <person name="Ren L.H."/>
            <person name="Zou R.J."/>
            <person name="Sun Y.Z."/>
            <person name="Liu X.J."/>
            <person name="Jiang F."/>
            <person name="Liu L.J."/>
        </authorList>
    </citation>
    <scope>NUCLEOTIDE SEQUENCE</scope>
    <source>
        <strain evidence="2">JR1</strain>
    </source>
</reference>
<evidence type="ECO:0000256" key="1">
    <source>
        <dbReference type="SAM" id="Phobius"/>
    </source>
</evidence>
<protein>
    <submittedName>
        <fullName evidence="2">Lysine exporter LysO family protein</fullName>
    </submittedName>
</protein>
<feature type="transmembrane region" description="Helical" evidence="1">
    <location>
        <begin position="102"/>
        <end position="125"/>
    </location>
</feature>
<dbReference type="GO" id="GO:0005886">
    <property type="term" value="C:plasma membrane"/>
    <property type="evidence" value="ECO:0007669"/>
    <property type="project" value="TreeGrafter"/>
</dbReference>
<dbReference type="PANTHER" id="PTHR35804">
    <property type="entry name" value="LYSINE EXPORTER LYSO"/>
    <property type="match status" value="1"/>
</dbReference>
<dbReference type="GO" id="GO:0015661">
    <property type="term" value="F:L-lysine efflux transmembrane transporter activity"/>
    <property type="evidence" value="ECO:0007669"/>
    <property type="project" value="InterPro"/>
</dbReference>
<name>A0A941F398_9BACT</name>
<accession>A0A941F398</accession>
<dbReference type="RefSeq" id="WP_212190473.1">
    <property type="nucleotide sequence ID" value="NZ_JAGTAR010000014.1"/>
</dbReference>
<reference evidence="2" key="2">
    <citation type="submission" date="2021-04" db="EMBL/GenBank/DDBJ databases">
        <authorList>
            <person name="Zhang T."/>
            <person name="Zhang Y."/>
            <person name="Lu D."/>
            <person name="Zuo D."/>
            <person name="Du Z."/>
        </authorList>
    </citation>
    <scope>NUCLEOTIDE SEQUENCE</scope>
    <source>
        <strain evidence="2">JR1</strain>
    </source>
</reference>
<sequence>MKGTLITLLFFVGGCFISIYGLTPQALLENDLSTYALYALMALVGVSLGMDESSINILKKANLGLLLVPISIGVGSIIGSGLAYFLIAESFVEGMAVGAGFGYYSLSSVIISSTYDTILGVIALLSNISRELLSLVLAPLLVKAFGNMAPIASSGATSMDTTLPVITRYSGKEYAIIALFSGIVLTVLVPLLIPLIL</sequence>
<keyword evidence="1" id="KW-0472">Membrane</keyword>
<dbReference type="Proteomes" id="UP000679220">
    <property type="component" value="Unassembled WGS sequence"/>
</dbReference>
<feature type="transmembrane region" description="Helical" evidence="1">
    <location>
        <begin position="174"/>
        <end position="196"/>
    </location>
</feature>
<proteinExistence type="predicted"/>
<gene>
    <name evidence="2" type="ORF">KDU71_10290</name>
</gene>
<dbReference type="InterPro" id="IPR005642">
    <property type="entry name" value="LysO"/>
</dbReference>
<evidence type="ECO:0000313" key="3">
    <source>
        <dbReference type="Proteomes" id="UP000679220"/>
    </source>
</evidence>